<keyword evidence="4" id="KW-1185">Reference proteome</keyword>
<dbReference type="InterPro" id="IPR005948">
    <property type="entry name" value="ThiB-like"/>
</dbReference>
<gene>
    <name evidence="3" type="ORF">ACFQ1S_06230</name>
</gene>
<dbReference type="SUPFAM" id="SSF53850">
    <property type="entry name" value="Periplasmic binding protein-like II"/>
    <property type="match status" value="1"/>
</dbReference>
<dbReference type="Gene3D" id="3.40.190.10">
    <property type="entry name" value="Periplasmic binding protein-like II"/>
    <property type="match status" value="2"/>
</dbReference>
<comment type="caution">
    <text evidence="3">The sequence shown here is derived from an EMBL/GenBank/DDBJ whole genome shotgun (WGS) entry which is preliminary data.</text>
</comment>
<organism evidence="3 4">
    <name type="scientific">Kibdelosporangium lantanae</name>
    <dbReference type="NCBI Taxonomy" id="1497396"/>
    <lineage>
        <taxon>Bacteria</taxon>
        <taxon>Bacillati</taxon>
        <taxon>Actinomycetota</taxon>
        <taxon>Actinomycetes</taxon>
        <taxon>Pseudonocardiales</taxon>
        <taxon>Pseudonocardiaceae</taxon>
        <taxon>Kibdelosporangium</taxon>
    </lineage>
</organism>
<keyword evidence="1 2" id="KW-0732">Signal</keyword>
<dbReference type="Pfam" id="PF13343">
    <property type="entry name" value="SBP_bac_6"/>
    <property type="match status" value="1"/>
</dbReference>
<dbReference type="PANTHER" id="PTHR30006:SF2">
    <property type="entry name" value="ABC TRANSPORTER SUBSTRATE-BINDING PROTEIN"/>
    <property type="match status" value="1"/>
</dbReference>
<dbReference type="NCBIfam" id="TIGR01254">
    <property type="entry name" value="sfuA"/>
    <property type="match status" value="1"/>
</dbReference>
<feature type="chain" id="PRO_5046165143" evidence="2">
    <location>
        <begin position="25"/>
        <end position="302"/>
    </location>
</feature>
<feature type="signal peptide" evidence="2">
    <location>
        <begin position="1"/>
        <end position="24"/>
    </location>
</feature>
<sequence>MFRRALLLTAPLLTALLAAGCSLGGGDSQPAGVTLVTHDSFAVRPELLDEFQKTTGIKVEVRKTGDAGALTNQLVLTKANPIGDIAYGVDNTFASRALQENVFQPYQSPDGDKGPQRYEADNTHRLTAIDVGDVCVNVHTAGLKGVAEPKTFEDLADPRYKDMLVVESPATSSPGLAFLLATVKHYGPTGWQDYWTRLKANGVQVVSGWEEAYNQDFSATKGTKPLVVSYASSPAATPDTKALLDTCYRQVEYAGVLAGAKHPDQAKKVLDWLVSQQFQAEVADRLRLGGSELADLTPAVGS</sequence>
<reference evidence="4" key="1">
    <citation type="journal article" date="2019" name="Int. J. Syst. Evol. Microbiol.">
        <title>The Global Catalogue of Microorganisms (GCM) 10K type strain sequencing project: providing services to taxonomists for standard genome sequencing and annotation.</title>
        <authorList>
            <consortium name="The Broad Institute Genomics Platform"/>
            <consortium name="The Broad Institute Genome Sequencing Center for Infectious Disease"/>
            <person name="Wu L."/>
            <person name="Ma J."/>
        </authorList>
    </citation>
    <scope>NUCLEOTIDE SEQUENCE [LARGE SCALE GENOMIC DNA]</scope>
    <source>
        <strain evidence="4">JCM 31486</strain>
    </source>
</reference>
<evidence type="ECO:0000256" key="2">
    <source>
        <dbReference type="SAM" id="SignalP"/>
    </source>
</evidence>
<protein>
    <submittedName>
        <fullName evidence="3">Thiamine ABC transporter substrate binding subunit</fullName>
    </submittedName>
</protein>
<accession>A0ABW3M3N7</accession>
<dbReference type="PROSITE" id="PS51257">
    <property type="entry name" value="PROKAR_LIPOPROTEIN"/>
    <property type="match status" value="1"/>
</dbReference>
<dbReference type="Proteomes" id="UP001597045">
    <property type="component" value="Unassembled WGS sequence"/>
</dbReference>
<proteinExistence type="predicted"/>
<evidence type="ECO:0000256" key="1">
    <source>
        <dbReference type="ARBA" id="ARBA00022729"/>
    </source>
</evidence>
<name>A0ABW3M3N7_9PSEU</name>
<dbReference type="EMBL" id="JBHTIS010000236">
    <property type="protein sequence ID" value="MFD1045216.1"/>
    <property type="molecule type" value="Genomic_DNA"/>
</dbReference>
<evidence type="ECO:0000313" key="3">
    <source>
        <dbReference type="EMBL" id="MFD1045216.1"/>
    </source>
</evidence>
<dbReference type="PANTHER" id="PTHR30006">
    <property type="entry name" value="THIAMINE-BINDING PERIPLASMIC PROTEIN-RELATED"/>
    <property type="match status" value="1"/>
</dbReference>
<evidence type="ECO:0000313" key="4">
    <source>
        <dbReference type="Proteomes" id="UP001597045"/>
    </source>
</evidence>